<dbReference type="Proteomes" id="UP000012138">
    <property type="component" value="Unassembled WGS sequence"/>
</dbReference>
<evidence type="ECO:0000313" key="2">
    <source>
        <dbReference type="Proteomes" id="UP000012138"/>
    </source>
</evidence>
<dbReference type="AlphaFoldDB" id="M6YB72"/>
<accession>M6YB72</accession>
<dbReference type="EMBL" id="AKXB02000175">
    <property type="protein sequence ID" value="EMO86904.1"/>
    <property type="molecule type" value="Genomic_DNA"/>
</dbReference>
<sequence>MGGMGLESDEGLDVICFLEREYSDTNEFNLSKVIESMKGELLGNDIDEIDFLYDNTVIALSELYFEFKDCGALNIEGLKHIKNFTVDQESLQWIHKRLQSIKNNEPGKDGIRENLIFGKSGKIILTNE</sequence>
<organism evidence="1 2">
    <name type="scientific">Leptospira noguchii str. 2001034031</name>
    <dbReference type="NCBI Taxonomy" id="1193053"/>
    <lineage>
        <taxon>Bacteria</taxon>
        <taxon>Pseudomonadati</taxon>
        <taxon>Spirochaetota</taxon>
        <taxon>Spirochaetia</taxon>
        <taxon>Leptospirales</taxon>
        <taxon>Leptospiraceae</taxon>
        <taxon>Leptospira</taxon>
    </lineage>
</organism>
<reference evidence="1 2" key="1">
    <citation type="submission" date="2013-01" db="EMBL/GenBank/DDBJ databases">
        <authorList>
            <person name="Harkins D.M."/>
            <person name="Durkin A.S."/>
            <person name="Brinkac L.M."/>
            <person name="Haft D.H."/>
            <person name="Selengut J.D."/>
            <person name="Sanka R."/>
            <person name="DePew J."/>
            <person name="Purushe J."/>
            <person name="Whelen A.C."/>
            <person name="Vinetz J.M."/>
            <person name="Sutton G.G."/>
            <person name="Nierman W.C."/>
            <person name="Fouts D.E."/>
        </authorList>
    </citation>
    <scope>NUCLEOTIDE SEQUENCE [LARGE SCALE GENOMIC DNA]</scope>
    <source>
        <strain evidence="1 2">2001034031</strain>
    </source>
</reference>
<evidence type="ECO:0000313" key="1">
    <source>
        <dbReference type="EMBL" id="EMO86904.1"/>
    </source>
</evidence>
<gene>
    <name evidence="1" type="ORF">LEP1GSC024_4772</name>
</gene>
<protein>
    <submittedName>
        <fullName evidence="1">PF14078 domain protein</fullName>
    </submittedName>
</protein>
<comment type="caution">
    <text evidence="1">The sequence shown here is derived from an EMBL/GenBank/DDBJ whole genome shotgun (WGS) entry which is preliminary data.</text>
</comment>
<proteinExistence type="predicted"/>
<name>M6YB72_9LEPT</name>